<proteinExistence type="predicted"/>
<dbReference type="SUPFAM" id="SSF48613">
    <property type="entry name" value="Heme oxygenase-like"/>
    <property type="match status" value="1"/>
</dbReference>
<dbReference type="InterPro" id="IPR004305">
    <property type="entry name" value="Thiaminase-2/PQQC"/>
</dbReference>
<organism evidence="2 3">
    <name type="scientific">Enhydrobacter aerosaccus</name>
    <dbReference type="NCBI Taxonomy" id="225324"/>
    <lineage>
        <taxon>Bacteria</taxon>
        <taxon>Pseudomonadati</taxon>
        <taxon>Pseudomonadota</taxon>
        <taxon>Alphaproteobacteria</taxon>
        <taxon>Hyphomicrobiales</taxon>
        <taxon>Enhydrobacter</taxon>
    </lineage>
</organism>
<evidence type="ECO:0000259" key="1">
    <source>
        <dbReference type="Pfam" id="PF03070"/>
    </source>
</evidence>
<evidence type="ECO:0000313" key="2">
    <source>
        <dbReference type="EMBL" id="SKA32491.1"/>
    </source>
</evidence>
<dbReference type="EMBL" id="FUWJ01000010">
    <property type="protein sequence ID" value="SKA32491.1"/>
    <property type="molecule type" value="Genomic_DNA"/>
</dbReference>
<dbReference type="InterPro" id="IPR050967">
    <property type="entry name" value="Thiamine_Salvage_TenA"/>
</dbReference>
<dbReference type="PANTHER" id="PTHR43198:SF2">
    <property type="entry name" value="SI:CH1073-67J19.1-RELATED"/>
    <property type="match status" value="1"/>
</dbReference>
<dbReference type="Proteomes" id="UP000190092">
    <property type="component" value="Unassembled WGS sequence"/>
</dbReference>
<dbReference type="PANTHER" id="PTHR43198">
    <property type="entry name" value="BIFUNCTIONAL TH2 PROTEIN"/>
    <property type="match status" value="1"/>
</dbReference>
<dbReference type="InterPro" id="IPR016084">
    <property type="entry name" value="Haem_Oase-like_multi-hlx"/>
</dbReference>
<evidence type="ECO:0000313" key="3">
    <source>
        <dbReference type="Proteomes" id="UP000190092"/>
    </source>
</evidence>
<dbReference type="AlphaFoldDB" id="A0A1T4SX45"/>
<dbReference type="GO" id="GO:0005829">
    <property type="term" value="C:cytosol"/>
    <property type="evidence" value="ECO:0007669"/>
    <property type="project" value="TreeGrafter"/>
</dbReference>
<name>A0A1T4SX45_9HYPH</name>
<feature type="domain" description="Thiaminase-2/PQQC" evidence="1">
    <location>
        <begin position="18"/>
        <end position="201"/>
    </location>
</feature>
<gene>
    <name evidence="2" type="ORF">SAMN02745126_05262</name>
</gene>
<dbReference type="Pfam" id="PF03070">
    <property type="entry name" value="TENA_THI-4"/>
    <property type="match status" value="1"/>
</dbReference>
<sequence length="204" mass="22791">MSLAQALWKSNLDGAQRTLAHPFVRGLGDGSLPVSCFKRYVAQDAYFLEAFARAYAFCLAHSRSRQDLYDFAQLIVGVLDELKLHAAYAERWSVDLAHVVPGTATRAYVDFLLETARTGELGETIAAMTPCMRLYAFLGQTLSRGEVAPLYADWVKTYADPGFETLASQLERLLDTHAVDSEPVRANYRRAMELEYDFFAACLS</sequence>
<dbReference type="Gene3D" id="1.20.910.10">
    <property type="entry name" value="Heme oxygenase-like"/>
    <property type="match status" value="1"/>
</dbReference>
<dbReference type="CDD" id="cd19368">
    <property type="entry name" value="TenA_C_AtTH2-like"/>
    <property type="match status" value="1"/>
</dbReference>
<dbReference type="STRING" id="225324.SAMN02745126_05262"/>
<reference evidence="3" key="1">
    <citation type="submission" date="2017-02" db="EMBL/GenBank/DDBJ databases">
        <authorList>
            <person name="Varghese N."/>
            <person name="Submissions S."/>
        </authorList>
    </citation>
    <scope>NUCLEOTIDE SEQUENCE [LARGE SCALE GENOMIC DNA]</scope>
    <source>
        <strain evidence="3">ATCC 27094</strain>
    </source>
</reference>
<accession>A0A1T4SX45</accession>
<keyword evidence="3" id="KW-1185">Reference proteome</keyword>
<protein>
    <submittedName>
        <fullName evidence="2">Thiaminase (Transcriptional activator TenA)</fullName>
    </submittedName>
</protein>